<name>A0A0E9VWT0_ANGAN</name>
<proteinExistence type="predicted"/>
<dbReference type="EMBL" id="GBXM01026842">
    <property type="protein sequence ID" value="JAH81735.1"/>
    <property type="molecule type" value="Transcribed_RNA"/>
</dbReference>
<reference evidence="1" key="2">
    <citation type="journal article" date="2015" name="Fish Shellfish Immunol.">
        <title>Early steps in the European eel (Anguilla anguilla)-Vibrio vulnificus interaction in the gills: Role of the RtxA13 toxin.</title>
        <authorList>
            <person name="Callol A."/>
            <person name="Pajuelo D."/>
            <person name="Ebbesson L."/>
            <person name="Teles M."/>
            <person name="MacKenzie S."/>
            <person name="Amaro C."/>
        </authorList>
    </citation>
    <scope>NUCLEOTIDE SEQUENCE</scope>
</reference>
<evidence type="ECO:0000313" key="1">
    <source>
        <dbReference type="EMBL" id="JAH81735.1"/>
    </source>
</evidence>
<protein>
    <submittedName>
        <fullName evidence="1">Uncharacterized protein</fullName>
    </submittedName>
</protein>
<sequence>MCAKTEKNYSGAHLCTEVHWMHLRVPKSVTSCAHVLLGKDVSIPLRMGWAIT</sequence>
<accession>A0A0E9VWT0</accession>
<reference evidence="1" key="1">
    <citation type="submission" date="2014-11" db="EMBL/GenBank/DDBJ databases">
        <authorList>
            <person name="Amaro Gonzalez C."/>
        </authorList>
    </citation>
    <scope>NUCLEOTIDE SEQUENCE</scope>
</reference>
<dbReference type="AlphaFoldDB" id="A0A0E9VWT0"/>
<organism evidence="1">
    <name type="scientific">Anguilla anguilla</name>
    <name type="common">European freshwater eel</name>
    <name type="synonym">Muraena anguilla</name>
    <dbReference type="NCBI Taxonomy" id="7936"/>
    <lineage>
        <taxon>Eukaryota</taxon>
        <taxon>Metazoa</taxon>
        <taxon>Chordata</taxon>
        <taxon>Craniata</taxon>
        <taxon>Vertebrata</taxon>
        <taxon>Euteleostomi</taxon>
        <taxon>Actinopterygii</taxon>
        <taxon>Neopterygii</taxon>
        <taxon>Teleostei</taxon>
        <taxon>Anguilliformes</taxon>
        <taxon>Anguillidae</taxon>
        <taxon>Anguilla</taxon>
    </lineage>
</organism>